<feature type="compositionally biased region" description="Basic and acidic residues" evidence="2">
    <location>
        <begin position="75"/>
        <end position="87"/>
    </location>
</feature>
<sequence length="405" mass="47160">MNKYTKRQLTYMSVNKRVSPAPSMTDYLTDEEIERKYREIEGLKKRKKKESKVVEEANGGNDEDSMVNNRNIKIKANEPERKRKADSLDLNDSIDEGMSKRQKCKKVFCDDSDGGITDGSNIDGTSEKEYFDKVRNSSITPSLETPKYTDESEKFTDGKNSQRSQLSGYKNSNLTIENDEKLLKIMVEMKEEIKEIKKNIRNFRNMETLLNMMAEMKKELGTIKQIKKNVKSQNHEVYHSKWNMIMDGKIVPLHNVGIDDKMKALVNYRKNFIDDGKLKLQGFELLDKSVTKSIVGLMEKPQVFGRYLMDNLFTKKQLMEYKFSVGFNRTSKRKALPTEVKKELMALLKYGGVGLIEEEQRWDYLTDLFEGINTRSSNWMLNRGDHYYRSDGVDIAYYENDGRLQ</sequence>
<keyword evidence="1" id="KW-0175">Coiled coil</keyword>
<feature type="coiled-coil region" evidence="1">
    <location>
        <begin position="179"/>
        <end position="206"/>
    </location>
</feature>
<proteinExistence type="predicted"/>
<organism evidence="4">
    <name type="scientific">Strongyloides stercoralis</name>
    <name type="common">Threadworm</name>
    <dbReference type="NCBI Taxonomy" id="6248"/>
    <lineage>
        <taxon>Eukaryota</taxon>
        <taxon>Metazoa</taxon>
        <taxon>Ecdysozoa</taxon>
        <taxon>Nematoda</taxon>
        <taxon>Chromadorea</taxon>
        <taxon>Rhabditida</taxon>
        <taxon>Tylenchina</taxon>
        <taxon>Panagrolaimomorpha</taxon>
        <taxon>Strongyloidoidea</taxon>
        <taxon>Strongyloididae</taxon>
        <taxon>Strongyloides</taxon>
    </lineage>
</organism>
<feature type="region of interest" description="Disordered" evidence="2">
    <location>
        <begin position="136"/>
        <end position="167"/>
    </location>
</feature>
<feature type="region of interest" description="Disordered" evidence="2">
    <location>
        <begin position="44"/>
        <end position="94"/>
    </location>
</feature>
<dbReference type="WBParaSite" id="SSTP_0000641300.1">
    <property type="protein sequence ID" value="SSTP_0000641300.1"/>
    <property type="gene ID" value="SSTP_0000641300"/>
</dbReference>
<protein>
    <submittedName>
        <fullName evidence="4 5">ARID domain-containing protein</fullName>
    </submittedName>
</protein>
<accession>A0A0K0EA85</accession>
<dbReference type="WBParaSite" id="TCONS_00016146.p1">
    <property type="protein sequence ID" value="TCONS_00016146.p1"/>
    <property type="gene ID" value="XLOC_010797"/>
</dbReference>
<keyword evidence="3" id="KW-1185">Reference proteome</keyword>
<feature type="compositionally biased region" description="Polar residues" evidence="2">
    <location>
        <begin position="158"/>
        <end position="167"/>
    </location>
</feature>
<reference evidence="4" key="1">
    <citation type="submission" date="2015-08" db="UniProtKB">
        <authorList>
            <consortium name="WormBaseParasite"/>
        </authorList>
    </citation>
    <scope>IDENTIFICATION</scope>
</reference>
<evidence type="ECO:0000256" key="1">
    <source>
        <dbReference type="SAM" id="Coils"/>
    </source>
</evidence>
<evidence type="ECO:0000256" key="2">
    <source>
        <dbReference type="SAM" id="MobiDB-lite"/>
    </source>
</evidence>
<dbReference type="Proteomes" id="UP000035681">
    <property type="component" value="Unplaced"/>
</dbReference>
<feature type="compositionally biased region" description="Basic and acidic residues" evidence="2">
    <location>
        <begin position="147"/>
        <end position="157"/>
    </location>
</feature>
<evidence type="ECO:0000313" key="3">
    <source>
        <dbReference type="Proteomes" id="UP000035681"/>
    </source>
</evidence>
<evidence type="ECO:0000313" key="5">
    <source>
        <dbReference type="WBParaSite" id="TCONS_00016146.p1"/>
    </source>
</evidence>
<name>A0A0K0EA85_STRER</name>
<evidence type="ECO:0000313" key="4">
    <source>
        <dbReference type="WBParaSite" id="SSTP_0000641300.1"/>
    </source>
</evidence>
<dbReference type="AlphaFoldDB" id="A0A0K0EA85"/>